<keyword evidence="1" id="KW-0547">Nucleotide-binding</keyword>
<dbReference type="InterPro" id="IPR003593">
    <property type="entry name" value="AAA+_ATPase"/>
</dbReference>
<dbReference type="Proteomes" id="UP000217257">
    <property type="component" value="Chromosome"/>
</dbReference>
<keyword evidence="2 4" id="KW-0067">ATP-binding</keyword>
<dbReference type="PANTHER" id="PTHR43790:SF4">
    <property type="entry name" value="GUANOSINE IMPORT ATP-BINDING PROTEIN NUPO"/>
    <property type="match status" value="1"/>
</dbReference>
<dbReference type="GO" id="GO:0005524">
    <property type="term" value="F:ATP binding"/>
    <property type="evidence" value="ECO:0007669"/>
    <property type="project" value="UniProtKB-KW"/>
</dbReference>
<dbReference type="EMBL" id="CP022098">
    <property type="protein sequence ID" value="ATB41529.1"/>
    <property type="molecule type" value="Genomic_DNA"/>
</dbReference>
<dbReference type="PANTHER" id="PTHR43790">
    <property type="entry name" value="CARBOHYDRATE TRANSPORT ATP-BINDING PROTEIN MG119-RELATED"/>
    <property type="match status" value="1"/>
</dbReference>
<dbReference type="CDD" id="cd03215">
    <property type="entry name" value="ABC_Carb_Monos_II"/>
    <property type="match status" value="1"/>
</dbReference>
<accession>A0A250JC86</accession>
<dbReference type="InterPro" id="IPR027417">
    <property type="entry name" value="P-loop_NTPase"/>
</dbReference>
<dbReference type="InterPro" id="IPR003439">
    <property type="entry name" value="ABC_transporter-like_ATP-bd"/>
</dbReference>
<protein>
    <submittedName>
        <fullName evidence="4">Heme ABC transporter ATP-binding protein</fullName>
    </submittedName>
</protein>
<organism evidence="4 5">
    <name type="scientific">Cystobacter fuscus</name>
    <dbReference type="NCBI Taxonomy" id="43"/>
    <lineage>
        <taxon>Bacteria</taxon>
        <taxon>Pseudomonadati</taxon>
        <taxon>Myxococcota</taxon>
        <taxon>Myxococcia</taxon>
        <taxon>Myxococcales</taxon>
        <taxon>Cystobacterineae</taxon>
        <taxon>Archangiaceae</taxon>
        <taxon>Cystobacter</taxon>
    </lineage>
</organism>
<evidence type="ECO:0000256" key="2">
    <source>
        <dbReference type="ARBA" id="ARBA00022840"/>
    </source>
</evidence>
<dbReference type="GO" id="GO:0016887">
    <property type="term" value="F:ATP hydrolysis activity"/>
    <property type="evidence" value="ECO:0007669"/>
    <property type="project" value="InterPro"/>
</dbReference>
<dbReference type="PROSITE" id="PS00211">
    <property type="entry name" value="ABC_TRANSPORTER_1"/>
    <property type="match status" value="2"/>
</dbReference>
<evidence type="ECO:0000313" key="5">
    <source>
        <dbReference type="Proteomes" id="UP000217257"/>
    </source>
</evidence>
<evidence type="ECO:0000256" key="1">
    <source>
        <dbReference type="ARBA" id="ARBA00022741"/>
    </source>
</evidence>
<evidence type="ECO:0000259" key="3">
    <source>
        <dbReference type="PROSITE" id="PS50893"/>
    </source>
</evidence>
<reference evidence="4 5" key="1">
    <citation type="submission" date="2017-06" db="EMBL/GenBank/DDBJ databases">
        <title>Sequencing and comparative analysis of myxobacterial genomes.</title>
        <authorList>
            <person name="Rupp O."/>
            <person name="Goesmann A."/>
            <person name="Sogaard-Andersen L."/>
        </authorList>
    </citation>
    <scope>NUCLEOTIDE SEQUENCE [LARGE SCALE GENOMIC DNA]</scope>
    <source>
        <strain evidence="4 5">DSM 52655</strain>
    </source>
</reference>
<feature type="domain" description="ABC transporter" evidence="3">
    <location>
        <begin position="24"/>
        <end position="257"/>
    </location>
</feature>
<dbReference type="Gene3D" id="3.40.50.300">
    <property type="entry name" value="P-loop containing nucleotide triphosphate hydrolases"/>
    <property type="match status" value="2"/>
</dbReference>
<name>A0A250JC86_9BACT</name>
<dbReference type="CDD" id="cd03216">
    <property type="entry name" value="ABC_Carb_Monos_I"/>
    <property type="match status" value="1"/>
</dbReference>
<sequence>MKPTRAPVRCGKLAARMETSPPLLRLSNITRSFPGVVANDHVSLDLHAGEVHALLGENGAGKTTLMNILYGLDAPDSGEILVDGLPVRMGSPAQALRRGIALVPQHPLLVERHTVAENLALGLRGGWLMTRHRLRATLRERLAGQPLPMDLDIRVENLSAGEKQRLEILRALLRGVRVLILDEPTSVLTPQEVEPLFQQLAQLKAQGVGILFISHKLDEVLAHSDRITVLRAGRKVGEASARETTREQLVKLMLGREAVPRPQLAPPRPGVRLEVQGLEVRSDRGTRAVKNIHFSLAPGEILGIAGVAGSGQRELVEALTGLRPYQGQVRFEGQPLRATSPAELFARGVAHVPEERAAGTVPSLSVAENLALRTWNTALRRGPWLDRARMEREALGIIQTYGIATPSPRTPLRLLSGGNIQRAVLARELAGSPRLLIAVHPTYGVDIGATERVHRLLIERAQEGMSVLLVTEDLEELFTLSHRVAALYQGELRGPWPAGEVDVERLGRMMTQAMEGAA</sequence>
<dbReference type="InterPro" id="IPR050107">
    <property type="entry name" value="ABC_carbohydrate_import_ATPase"/>
</dbReference>
<dbReference type="SUPFAM" id="SSF52540">
    <property type="entry name" value="P-loop containing nucleoside triphosphate hydrolases"/>
    <property type="match status" value="2"/>
</dbReference>
<dbReference type="AlphaFoldDB" id="A0A250JC86"/>
<dbReference type="SMART" id="SM00382">
    <property type="entry name" value="AAA"/>
    <property type="match status" value="1"/>
</dbReference>
<dbReference type="PROSITE" id="PS50893">
    <property type="entry name" value="ABC_TRANSPORTER_2"/>
    <property type="match status" value="2"/>
</dbReference>
<dbReference type="KEGG" id="cfus:CYFUS_006995"/>
<evidence type="ECO:0000313" key="4">
    <source>
        <dbReference type="EMBL" id="ATB41529.1"/>
    </source>
</evidence>
<dbReference type="RefSeq" id="WP_232536991.1">
    <property type="nucleotide sequence ID" value="NZ_CP022098.1"/>
</dbReference>
<dbReference type="Pfam" id="PF00005">
    <property type="entry name" value="ABC_tran"/>
    <property type="match status" value="2"/>
</dbReference>
<gene>
    <name evidence="4" type="ORF">CYFUS_006995</name>
</gene>
<proteinExistence type="predicted"/>
<dbReference type="InterPro" id="IPR017871">
    <property type="entry name" value="ABC_transporter-like_CS"/>
</dbReference>
<feature type="domain" description="ABC transporter" evidence="3">
    <location>
        <begin position="273"/>
        <end position="514"/>
    </location>
</feature>